<dbReference type="EMBL" id="GBRH01257354">
    <property type="protein sequence ID" value="JAD40541.1"/>
    <property type="molecule type" value="Transcribed_RNA"/>
</dbReference>
<sequence>MKSLRSLACLIEVHAIDYCWLLAGVGKSRAVEYELTMVWTKWLASQDREELLTSIHFSISYTSFGLLQFV</sequence>
<reference evidence="1" key="2">
    <citation type="journal article" date="2015" name="Data Brief">
        <title>Shoot transcriptome of the giant reed, Arundo donax.</title>
        <authorList>
            <person name="Barrero R.A."/>
            <person name="Guerrero F.D."/>
            <person name="Moolhuijzen P."/>
            <person name="Goolsby J.A."/>
            <person name="Tidwell J."/>
            <person name="Bellgard S.E."/>
            <person name="Bellgard M.I."/>
        </authorList>
    </citation>
    <scope>NUCLEOTIDE SEQUENCE</scope>
    <source>
        <tissue evidence="1">Shoot tissue taken approximately 20 cm above the soil surface</tissue>
    </source>
</reference>
<organism evidence="1">
    <name type="scientific">Arundo donax</name>
    <name type="common">Giant reed</name>
    <name type="synonym">Donax arundinaceus</name>
    <dbReference type="NCBI Taxonomy" id="35708"/>
    <lineage>
        <taxon>Eukaryota</taxon>
        <taxon>Viridiplantae</taxon>
        <taxon>Streptophyta</taxon>
        <taxon>Embryophyta</taxon>
        <taxon>Tracheophyta</taxon>
        <taxon>Spermatophyta</taxon>
        <taxon>Magnoliopsida</taxon>
        <taxon>Liliopsida</taxon>
        <taxon>Poales</taxon>
        <taxon>Poaceae</taxon>
        <taxon>PACMAD clade</taxon>
        <taxon>Arundinoideae</taxon>
        <taxon>Arundineae</taxon>
        <taxon>Arundo</taxon>
    </lineage>
</organism>
<name>A0A0A8ZP17_ARUDO</name>
<dbReference type="AlphaFoldDB" id="A0A0A8ZP17"/>
<protein>
    <submittedName>
        <fullName evidence="1">Uncharacterized protein</fullName>
    </submittedName>
</protein>
<proteinExistence type="predicted"/>
<accession>A0A0A8ZP17</accession>
<reference evidence="1" key="1">
    <citation type="submission" date="2014-09" db="EMBL/GenBank/DDBJ databases">
        <authorList>
            <person name="Magalhaes I.L.F."/>
            <person name="Oliveira U."/>
            <person name="Santos F.R."/>
            <person name="Vidigal T.H.D.A."/>
            <person name="Brescovit A.D."/>
            <person name="Santos A.J."/>
        </authorList>
    </citation>
    <scope>NUCLEOTIDE SEQUENCE</scope>
    <source>
        <tissue evidence="1">Shoot tissue taken approximately 20 cm above the soil surface</tissue>
    </source>
</reference>
<evidence type="ECO:0000313" key="1">
    <source>
        <dbReference type="EMBL" id="JAD40541.1"/>
    </source>
</evidence>